<sequence length="82" mass="9345">MRARPRGPRVSLRFTGPLLLLAKRPTASQWRAQTAPRETTWGEEVLKWGLAQSDYRGLPKNHISLEWGPLLEGFKAYKMDPG</sequence>
<keyword evidence="2" id="KW-1185">Reference proteome</keyword>
<gene>
    <name evidence="1" type="ORF">NDU88_007310</name>
</gene>
<accession>A0AAV7WGP4</accession>
<reference evidence="1" key="1">
    <citation type="journal article" date="2022" name="bioRxiv">
        <title>Sequencing and chromosome-scale assembly of the giantPleurodeles waltlgenome.</title>
        <authorList>
            <person name="Brown T."/>
            <person name="Elewa A."/>
            <person name="Iarovenko S."/>
            <person name="Subramanian E."/>
            <person name="Araus A.J."/>
            <person name="Petzold A."/>
            <person name="Susuki M."/>
            <person name="Suzuki K.-i.T."/>
            <person name="Hayashi T."/>
            <person name="Toyoda A."/>
            <person name="Oliveira C."/>
            <person name="Osipova E."/>
            <person name="Leigh N.D."/>
            <person name="Simon A."/>
            <person name="Yun M.H."/>
        </authorList>
    </citation>
    <scope>NUCLEOTIDE SEQUENCE</scope>
    <source>
        <strain evidence="1">20211129_DDA</strain>
        <tissue evidence="1">Liver</tissue>
    </source>
</reference>
<name>A0AAV7WGP4_PLEWA</name>
<evidence type="ECO:0000313" key="1">
    <source>
        <dbReference type="EMBL" id="KAJ1211962.1"/>
    </source>
</evidence>
<protein>
    <submittedName>
        <fullName evidence="1">Uncharacterized protein</fullName>
    </submittedName>
</protein>
<organism evidence="1 2">
    <name type="scientific">Pleurodeles waltl</name>
    <name type="common">Iberian ribbed newt</name>
    <dbReference type="NCBI Taxonomy" id="8319"/>
    <lineage>
        <taxon>Eukaryota</taxon>
        <taxon>Metazoa</taxon>
        <taxon>Chordata</taxon>
        <taxon>Craniata</taxon>
        <taxon>Vertebrata</taxon>
        <taxon>Euteleostomi</taxon>
        <taxon>Amphibia</taxon>
        <taxon>Batrachia</taxon>
        <taxon>Caudata</taxon>
        <taxon>Salamandroidea</taxon>
        <taxon>Salamandridae</taxon>
        <taxon>Pleurodelinae</taxon>
        <taxon>Pleurodeles</taxon>
    </lineage>
</organism>
<proteinExistence type="predicted"/>
<comment type="caution">
    <text evidence="1">The sequence shown here is derived from an EMBL/GenBank/DDBJ whole genome shotgun (WGS) entry which is preliminary data.</text>
</comment>
<dbReference type="AlphaFoldDB" id="A0AAV7WGP4"/>
<dbReference type="EMBL" id="JANPWB010000002">
    <property type="protein sequence ID" value="KAJ1211962.1"/>
    <property type="molecule type" value="Genomic_DNA"/>
</dbReference>
<evidence type="ECO:0000313" key="2">
    <source>
        <dbReference type="Proteomes" id="UP001066276"/>
    </source>
</evidence>
<dbReference type="Proteomes" id="UP001066276">
    <property type="component" value="Chromosome 1_2"/>
</dbReference>